<feature type="compositionally biased region" description="Acidic residues" evidence="2">
    <location>
        <begin position="107"/>
        <end position="120"/>
    </location>
</feature>
<dbReference type="OrthoDB" id="289038at2759"/>
<dbReference type="EMBL" id="LGTL01000004">
    <property type="protein sequence ID" value="KPA82963.1"/>
    <property type="molecule type" value="Genomic_DNA"/>
</dbReference>
<dbReference type="PANTHER" id="PTHR46236">
    <property type="entry name" value="TRAF-LIKE SUPERFAMILY PROTEIN"/>
    <property type="match status" value="1"/>
</dbReference>
<dbReference type="InterPro" id="IPR050804">
    <property type="entry name" value="MCC"/>
</dbReference>
<proteinExistence type="predicted"/>
<keyword evidence="1" id="KW-0175">Coiled coil</keyword>
<accession>A0A0N0DXL9</accession>
<dbReference type="OMA" id="CEFIVFA"/>
<dbReference type="PANTHER" id="PTHR46236:SF35">
    <property type="entry name" value="MATH DOMAIN-CONTAINING PROTEIN"/>
    <property type="match status" value="1"/>
</dbReference>
<dbReference type="PROSITE" id="PS50144">
    <property type="entry name" value="MATH"/>
    <property type="match status" value="1"/>
</dbReference>
<sequence>MQGLSTLSEGDMCFYKSTLYQLIQDAPIEAKPGRDMMRTLRKELVRSMDEEECPEYCAALADLYKTVTDTLVSAAHRSAPHELINRTTGDCRVVTDEDEYQFHQEEGFFDDDDEEVEMDSNSDIKSTAKEAEQKQRKREETKRKRKEEEDMLVNERKVTDEKGKQYQTLGPFPAPRLSVRAPTNTFPSRKALQHRTVIETPSSTSSSDDEDEEEINQLMSSRSTEGGEAVNHLTDFMQPLSIDSLKKVGESAKAKLRPSSPHDEFVSQIVKTAVRLGCEKACVLMEKQKIIEDMTSHVQTGPLPSAASIDFLNTLPDHLKQSLGGVLGLPEEKPPVEDMWERMVAMGFLSVLTNLRLKPLKKIANELSINLPDTNSTEKFCESIVFAAFPRERIRAKFSRAKQKKVKFTVPPESMSIKGDMGFVTFHVNNISMLTKESERHYSPEFNFANLKWSLLCMTNKESLALYLCQTGSVHCKFLITVVNKLNPDDSICNEGTQSFSAMSQENDWGFNNVIKFSELLNPAQGFITADDDSITIEVGIVLVEPLKAPAAREKAPAPKEKKNEPRVDKNAMLQLLEDEKAEQLRKKLRQEISKTIREEEKTRRELVQRANKVYHDLCDRLRQETKRTQKEVADRERKEEQERQRELDKIKQAQEHTEELKNRLQSLKKENAELTQTKQEMAQNAKEAKKESERLAQELKAVAEKVQSAQQRLKAQEKKLAAAKKRHESIIAEEPDTPSPSDDENDLMSEDLTRFINQMTDDM</sequence>
<evidence type="ECO:0000256" key="2">
    <source>
        <dbReference type="SAM" id="MobiDB-lite"/>
    </source>
</evidence>
<gene>
    <name evidence="4" type="ORF">ABB37_02707</name>
</gene>
<evidence type="ECO:0000256" key="1">
    <source>
        <dbReference type="ARBA" id="ARBA00023054"/>
    </source>
</evidence>
<dbReference type="RefSeq" id="XP_015661402.1">
    <property type="nucleotide sequence ID" value="XM_015799800.1"/>
</dbReference>
<feature type="domain" description="MATH" evidence="3">
    <location>
        <begin position="421"/>
        <end position="539"/>
    </location>
</feature>
<keyword evidence="5" id="KW-1185">Reference proteome</keyword>
<organism evidence="4 5">
    <name type="scientific">Leptomonas pyrrhocoris</name>
    <name type="common">Firebug parasite</name>
    <dbReference type="NCBI Taxonomy" id="157538"/>
    <lineage>
        <taxon>Eukaryota</taxon>
        <taxon>Discoba</taxon>
        <taxon>Euglenozoa</taxon>
        <taxon>Kinetoplastea</taxon>
        <taxon>Metakinetoplastina</taxon>
        <taxon>Trypanosomatida</taxon>
        <taxon>Trypanosomatidae</taxon>
        <taxon>Leishmaniinae</taxon>
        <taxon>Leptomonas</taxon>
    </lineage>
</organism>
<protein>
    <recommendedName>
        <fullName evidence="3">MATH domain-containing protein</fullName>
    </recommendedName>
</protein>
<feature type="region of interest" description="Disordered" evidence="2">
    <location>
        <begin position="714"/>
        <end position="752"/>
    </location>
</feature>
<feature type="region of interest" description="Disordered" evidence="2">
    <location>
        <begin position="105"/>
        <end position="215"/>
    </location>
</feature>
<dbReference type="Proteomes" id="UP000037923">
    <property type="component" value="Unassembled WGS sequence"/>
</dbReference>
<name>A0A0N0DXL9_LEPPY</name>
<dbReference type="SUPFAM" id="SSF49599">
    <property type="entry name" value="TRAF domain-like"/>
    <property type="match status" value="1"/>
</dbReference>
<evidence type="ECO:0000313" key="5">
    <source>
        <dbReference type="Proteomes" id="UP000037923"/>
    </source>
</evidence>
<reference evidence="4 5" key="1">
    <citation type="submission" date="2015-07" db="EMBL/GenBank/DDBJ databases">
        <title>High-quality genome of monoxenous trypanosomatid Leptomonas pyrrhocoris.</title>
        <authorList>
            <person name="Flegontov P."/>
            <person name="Butenko A."/>
            <person name="Firsov S."/>
            <person name="Vlcek C."/>
            <person name="Logacheva M.D."/>
            <person name="Field M."/>
            <person name="Filatov D."/>
            <person name="Flegontova O."/>
            <person name="Gerasimov E."/>
            <person name="Jackson A.P."/>
            <person name="Kelly S."/>
            <person name="Opperdoes F."/>
            <person name="O'Reilly A."/>
            <person name="Votypka J."/>
            <person name="Yurchenko V."/>
            <person name="Lukes J."/>
        </authorList>
    </citation>
    <scope>NUCLEOTIDE SEQUENCE [LARGE SCALE GENOMIC DNA]</scope>
    <source>
        <strain evidence="4">H10</strain>
    </source>
</reference>
<evidence type="ECO:0000259" key="3">
    <source>
        <dbReference type="PROSITE" id="PS50144"/>
    </source>
</evidence>
<evidence type="ECO:0000313" key="4">
    <source>
        <dbReference type="EMBL" id="KPA82962.1"/>
    </source>
</evidence>
<feature type="region of interest" description="Disordered" evidence="2">
    <location>
        <begin position="627"/>
        <end position="662"/>
    </location>
</feature>
<dbReference type="RefSeq" id="XP_015661401.1">
    <property type="nucleotide sequence ID" value="XM_015799799.1"/>
</dbReference>
<dbReference type="InterPro" id="IPR002083">
    <property type="entry name" value="MATH/TRAF_dom"/>
</dbReference>
<dbReference type="AlphaFoldDB" id="A0A0N0DXL9"/>
<dbReference type="VEuPathDB" id="TriTrypDB:LpyrH10_04_2570"/>
<feature type="compositionally biased region" description="Basic and acidic residues" evidence="2">
    <location>
        <begin position="126"/>
        <end position="164"/>
    </location>
</feature>
<dbReference type="FunFam" id="2.60.210.10:FF:000018">
    <property type="entry name" value="MATH_domain_containing_protein"/>
    <property type="match status" value="1"/>
</dbReference>
<dbReference type="CDD" id="cd00121">
    <property type="entry name" value="MATH"/>
    <property type="match status" value="1"/>
</dbReference>
<feature type="compositionally biased region" description="Acidic residues" evidence="2">
    <location>
        <begin position="732"/>
        <end position="750"/>
    </location>
</feature>
<dbReference type="SMART" id="SM00061">
    <property type="entry name" value="MATH"/>
    <property type="match status" value="1"/>
</dbReference>
<dbReference type="Pfam" id="PF22486">
    <property type="entry name" value="MATH_2"/>
    <property type="match status" value="1"/>
</dbReference>
<dbReference type="EMBL" id="LGTL01000004">
    <property type="protein sequence ID" value="KPA82962.1"/>
    <property type="molecule type" value="Genomic_DNA"/>
</dbReference>
<dbReference type="GeneID" id="26902998"/>
<comment type="caution">
    <text evidence="4">The sequence shown here is derived from an EMBL/GenBank/DDBJ whole genome shotgun (WGS) entry which is preliminary data.</text>
</comment>
<dbReference type="Gene3D" id="2.60.210.10">
    <property type="entry name" value="Apoptosis, Tumor Necrosis Factor Receptor Associated Protein 2, Chain A"/>
    <property type="match status" value="1"/>
</dbReference>
<dbReference type="InterPro" id="IPR008974">
    <property type="entry name" value="TRAF-like"/>
</dbReference>